<evidence type="ECO:0000256" key="7">
    <source>
        <dbReference type="ARBA" id="ARBA00022519"/>
    </source>
</evidence>
<comment type="caution">
    <text evidence="13">The sequence shown here is derived from an EMBL/GenBank/DDBJ whole genome shotgun (WGS) entry which is preliminary data.</text>
</comment>
<dbReference type="Proteomes" id="UP000634647">
    <property type="component" value="Unassembled WGS sequence"/>
</dbReference>
<evidence type="ECO:0000256" key="1">
    <source>
        <dbReference type="ARBA" id="ARBA00002442"/>
    </source>
</evidence>
<feature type="transmembrane region" description="Helical" evidence="12">
    <location>
        <begin position="12"/>
        <end position="31"/>
    </location>
</feature>
<evidence type="ECO:0000256" key="3">
    <source>
        <dbReference type="ARBA" id="ARBA00008741"/>
    </source>
</evidence>
<comment type="similarity">
    <text evidence="3 12">Belongs to the CcmD/CycX/HelD family.</text>
</comment>
<dbReference type="AlphaFoldDB" id="A0AAN4UTI8"/>
<dbReference type="EMBL" id="BNAB01000012">
    <property type="protein sequence ID" value="GHE03411.1"/>
    <property type="molecule type" value="Genomic_DNA"/>
</dbReference>
<evidence type="ECO:0000256" key="9">
    <source>
        <dbReference type="ARBA" id="ARBA00022748"/>
    </source>
</evidence>
<evidence type="ECO:0000256" key="12">
    <source>
        <dbReference type="RuleBase" id="RU363101"/>
    </source>
</evidence>
<dbReference type="EMBL" id="FNOB01000012">
    <property type="protein sequence ID" value="SDX24944.1"/>
    <property type="molecule type" value="Genomic_DNA"/>
</dbReference>
<sequence>MPDLGKYAVTVLSAYGAAITLIVALVVWTLWRGARMRRLLREAEARRARNG</sequence>
<evidence type="ECO:0000256" key="4">
    <source>
        <dbReference type="ARBA" id="ARBA00016461"/>
    </source>
</evidence>
<dbReference type="Pfam" id="PF04995">
    <property type="entry name" value="CcmD"/>
    <property type="match status" value="1"/>
</dbReference>
<evidence type="ECO:0000313" key="16">
    <source>
        <dbReference type="Proteomes" id="UP000634647"/>
    </source>
</evidence>
<keyword evidence="11 12" id="KW-0472">Membrane</keyword>
<evidence type="ECO:0000256" key="10">
    <source>
        <dbReference type="ARBA" id="ARBA00022989"/>
    </source>
</evidence>
<evidence type="ECO:0000313" key="13">
    <source>
        <dbReference type="EMBL" id="GHE03411.1"/>
    </source>
</evidence>
<keyword evidence="9 12" id="KW-0201">Cytochrome c-type biogenesis</keyword>
<dbReference type="GO" id="GO:0005886">
    <property type="term" value="C:plasma membrane"/>
    <property type="evidence" value="ECO:0007669"/>
    <property type="project" value="UniProtKB-SubCell"/>
</dbReference>
<dbReference type="InterPro" id="IPR007078">
    <property type="entry name" value="Haem_export_protD_CcmD"/>
</dbReference>
<reference evidence="13" key="3">
    <citation type="submission" date="2023-06" db="EMBL/GenBank/DDBJ databases">
        <authorList>
            <person name="Sun Q."/>
            <person name="Zhou Y."/>
        </authorList>
    </citation>
    <scope>NUCLEOTIDE SEQUENCE</scope>
    <source>
        <strain evidence="13">CGMCC 1.10859</strain>
    </source>
</reference>
<keyword evidence="8 12" id="KW-0812">Transmembrane</keyword>
<organism evidence="13 16">
    <name type="scientific">Allgaiera indica</name>
    <dbReference type="NCBI Taxonomy" id="765699"/>
    <lineage>
        <taxon>Bacteria</taxon>
        <taxon>Pseudomonadati</taxon>
        <taxon>Pseudomonadota</taxon>
        <taxon>Alphaproteobacteria</taxon>
        <taxon>Rhodobacterales</taxon>
        <taxon>Paracoccaceae</taxon>
        <taxon>Allgaiera</taxon>
    </lineage>
</organism>
<evidence type="ECO:0000256" key="5">
    <source>
        <dbReference type="ARBA" id="ARBA00022448"/>
    </source>
</evidence>
<evidence type="ECO:0000256" key="8">
    <source>
        <dbReference type="ARBA" id="ARBA00022692"/>
    </source>
</evidence>
<evidence type="ECO:0000256" key="11">
    <source>
        <dbReference type="ARBA" id="ARBA00023136"/>
    </source>
</evidence>
<proteinExistence type="inferred from homology"/>
<comment type="function">
    <text evidence="1 12">Required for the export of heme to the periplasm for the biogenesis of c-type cytochromes.</text>
</comment>
<keyword evidence="15" id="KW-1185">Reference proteome</keyword>
<dbReference type="NCBIfam" id="TIGR03141">
    <property type="entry name" value="cytochro_ccmD"/>
    <property type="match status" value="1"/>
</dbReference>
<keyword evidence="6 12" id="KW-1003">Cell membrane</keyword>
<keyword evidence="7 12" id="KW-0997">Cell inner membrane</keyword>
<gene>
    <name evidence="13" type="ORF">GCM10008024_26620</name>
    <name evidence="14" type="ORF">SAMN05444006_112101</name>
</gene>
<dbReference type="GO" id="GO:0017004">
    <property type="term" value="P:cytochrome complex assembly"/>
    <property type="evidence" value="ECO:0007669"/>
    <property type="project" value="UniProtKB-KW"/>
</dbReference>
<keyword evidence="10 12" id="KW-1133">Transmembrane helix</keyword>
<dbReference type="GO" id="GO:0015886">
    <property type="term" value="P:heme transport"/>
    <property type="evidence" value="ECO:0007669"/>
    <property type="project" value="InterPro"/>
</dbReference>
<dbReference type="Proteomes" id="UP000199541">
    <property type="component" value="Unassembled WGS sequence"/>
</dbReference>
<keyword evidence="5 12" id="KW-0813">Transport</keyword>
<reference evidence="14 15" key="2">
    <citation type="submission" date="2016-10" db="EMBL/GenBank/DDBJ databases">
        <authorList>
            <person name="Varghese N."/>
            <person name="Submissions S."/>
        </authorList>
    </citation>
    <scope>NUCLEOTIDE SEQUENCE [LARGE SCALE GENOMIC DNA]</scope>
    <source>
        <strain evidence="14 15">DSM 24802</strain>
    </source>
</reference>
<comment type="subcellular location">
    <subcellularLocation>
        <location evidence="2 12">Cell inner membrane</location>
        <topology evidence="2 12">Single-pass membrane protein</topology>
    </subcellularLocation>
</comment>
<name>A0AAN4UTI8_9RHOB</name>
<evidence type="ECO:0000256" key="6">
    <source>
        <dbReference type="ARBA" id="ARBA00022475"/>
    </source>
</evidence>
<evidence type="ECO:0000256" key="2">
    <source>
        <dbReference type="ARBA" id="ARBA00004377"/>
    </source>
</evidence>
<accession>A0AAN4UTI8</accession>
<evidence type="ECO:0000313" key="15">
    <source>
        <dbReference type="Proteomes" id="UP000199541"/>
    </source>
</evidence>
<evidence type="ECO:0000313" key="14">
    <source>
        <dbReference type="EMBL" id="SDX24944.1"/>
    </source>
</evidence>
<protein>
    <recommendedName>
        <fullName evidence="4 12">Heme exporter protein D</fullName>
    </recommendedName>
</protein>
<reference evidence="13" key="1">
    <citation type="journal article" date="2014" name="Int. J. Syst. Evol. Microbiol.">
        <title>Complete genome sequence of Corynebacterium casei LMG S-19264T (=DSM 44701T), isolated from a smear-ripened cheese.</title>
        <authorList>
            <consortium name="US DOE Joint Genome Institute (JGI-PGF)"/>
            <person name="Walter F."/>
            <person name="Albersmeier A."/>
            <person name="Kalinowski J."/>
            <person name="Ruckert C."/>
        </authorList>
    </citation>
    <scope>NUCLEOTIDE SEQUENCE</scope>
    <source>
        <strain evidence="13">CGMCC 1.10859</strain>
    </source>
</reference>